<dbReference type="EMBL" id="MK500300">
    <property type="protein sequence ID" value="QBK84906.1"/>
    <property type="molecule type" value="Genomic_DNA"/>
</dbReference>
<sequence>MGHIYKNDVIKLKLNMIKLKLNMIKLKLNMIKLKLSPKNISKNMIENNLHSKNNEIIKYISKYKESLYNIIITISYINIHIYERSK</sequence>
<evidence type="ECO:0000313" key="1">
    <source>
        <dbReference type="EMBL" id="QBK84906.1"/>
    </source>
</evidence>
<reference evidence="1" key="1">
    <citation type="journal article" date="2019" name="MBio">
        <title>Virus Genomes from Deep Sea Sediments Expand the Ocean Megavirome and Support Independent Origins of Viral Gigantism.</title>
        <authorList>
            <person name="Backstrom D."/>
            <person name="Yutin N."/>
            <person name="Jorgensen S.L."/>
            <person name="Dharamshi J."/>
            <person name="Homa F."/>
            <person name="Zaremba-Niedwiedzka K."/>
            <person name="Spang A."/>
            <person name="Wolf Y.I."/>
            <person name="Koonin E.V."/>
            <person name="Ettema T.J."/>
        </authorList>
    </citation>
    <scope>NUCLEOTIDE SEQUENCE</scope>
</reference>
<gene>
    <name evidence="1" type="ORF">LCDPAC02_01050</name>
</gene>
<proteinExistence type="predicted"/>
<accession>A0A481YR43</accession>
<organism evidence="1">
    <name type="scientific">Pithovirus LCDPAC02</name>
    <dbReference type="NCBI Taxonomy" id="2506601"/>
    <lineage>
        <taxon>Viruses</taxon>
        <taxon>Pithoviruses</taxon>
    </lineage>
</organism>
<name>A0A481YR43_9VIRU</name>
<protein>
    <submittedName>
        <fullName evidence="1">Uncharacterized protein</fullName>
    </submittedName>
</protein>